<reference evidence="4" key="1">
    <citation type="submission" date="2016-10" db="EMBL/GenBank/DDBJ databases">
        <authorList>
            <person name="Varghese N."/>
            <person name="Submissions S."/>
        </authorList>
    </citation>
    <scope>NUCLEOTIDE SEQUENCE [LARGE SCALE GENOMIC DNA]</scope>
    <source>
        <strain evidence="4">DSM 45459</strain>
    </source>
</reference>
<keyword evidence="4" id="KW-1185">Reference proteome</keyword>
<sequence length="319" mass="32715">MAVSSPDSVFVLRALGIGDLLTGVPALRGLRRAWPDSRLVLAAPRQLAELVALTGAVDVLWHATGPEDFEAPVPPPGVAVNLHGSGPESVRALCRLGAEHVLSHAHPVRPELDGPAWQPDQHETRRWCRMLEHFGIGSDSADLGIARPGTAGPAPGAVVVHPGASHAARRWPAERYAALADGLAGTGRDVVVSGSGAERALAERVASSAGLPADSVLAGDHGLTELAALVANAELLVCGDTGVAHLATAYGTPSVVLFGPVSPEHWGPPSGGAHIALWTGHHGDTFADRPDSGLLEITVDRVAEAATSLLSSYADSAAS</sequence>
<accession>A0A1H0ZHQ8</accession>
<keyword evidence="1" id="KW-0328">Glycosyltransferase</keyword>
<dbReference type="InterPro" id="IPR051199">
    <property type="entry name" value="LPS_LOS_Heptosyltrfase"/>
</dbReference>
<dbReference type="CDD" id="cd03789">
    <property type="entry name" value="GT9_LPS_heptosyltransferase"/>
    <property type="match status" value="1"/>
</dbReference>
<dbReference type="PANTHER" id="PTHR30160:SF1">
    <property type="entry name" value="LIPOPOLYSACCHARIDE 1,2-N-ACETYLGLUCOSAMINETRANSFERASE-RELATED"/>
    <property type="match status" value="1"/>
</dbReference>
<dbReference type="STRING" id="995062.SAMN04489718_1038"/>
<dbReference type="Pfam" id="PF01075">
    <property type="entry name" value="Glyco_transf_9"/>
    <property type="match status" value="1"/>
</dbReference>
<protein>
    <submittedName>
        <fullName evidence="3">ADP-heptose:LPS heptosyltransferase</fullName>
    </submittedName>
</protein>
<dbReference type="Proteomes" id="UP000199301">
    <property type="component" value="Unassembled WGS sequence"/>
</dbReference>
<evidence type="ECO:0000313" key="4">
    <source>
        <dbReference type="Proteomes" id="UP000199301"/>
    </source>
</evidence>
<organism evidence="3 4">
    <name type="scientific">Actinopolyspora saharensis</name>
    <dbReference type="NCBI Taxonomy" id="995062"/>
    <lineage>
        <taxon>Bacteria</taxon>
        <taxon>Bacillati</taxon>
        <taxon>Actinomycetota</taxon>
        <taxon>Actinomycetes</taxon>
        <taxon>Actinopolysporales</taxon>
        <taxon>Actinopolysporaceae</taxon>
        <taxon>Actinopolyspora</taxon>
    </lineage>
</organism>
<dbReference type="RefSeq" id="WP_217637721.1">
    <property type="nucleotide sequence ID" value="NZ_FNKO01000001.1"/>
</dbReference>
<dbReference type="Gene3D" id="3.40.50.2000">
    <property type="entry name" value="Glycogen Phosphorylase B"/>
    <property type="match status" value="2"/>
</dbReference>
<proteinExistence type="predicted"/>
<dbReference type="GO" id="GO:0005829">
    <property type="term" value="C:cytosol"/>
    <property type="evidence" value="ECO:0007669"/>
    <property type="project" value="TreeGrafter"/>
</dbReference>
<evidence type="ECO:0000256" key="1">
    <source>
        <dbReference type="ARBA" id="ARBA00022676"/>
    </source>
</evidence>
<gene>
    <name evidence="3" type="ORF">SAMN04489718_1038</name>
</gene>
<dbReference type="PANTHER" id="PTHR30160">
    <property type="entry name" value="TETRAACYLDISACCHARIDE 4'-KINASE-RELATED"/>
    <property type="match status" value="1"/>
</dbReference>
<dbReference type="GO" id="GO:0008713">
    <property type="term" value="F:ADP-heptose-lipopolysaccharide heptosyltransferase activity"/>
    <property type="evidence" value="ECO:0007669"/>
    <property type="project" value="TreeGrafter"/>
</dbReference>
<name>A0A1H0ZHQ8_9ACTN</name>
<keyword evidence="2 3" id="KW-0808">Transferase</keyword>
<dbReference type="SUPFAM" id="SSF53756">
    <property type="entry name" value="UDP-Glycosyltransferase/glycogen phosphorylase"/>
    <property type="match status" value="1"/>
</dbReference>
<dbReference type="AlphaFoldDB" id="A0A1H0ZHQ8"/>
<dbReference type="EMBL" id="FNKO01000001">
    <property type="protein sequence ID" value="SDQ26656.1"/>
    <property type="molecule type" value="Genomic_DNA"/>
</dbReference>
<dbReference type="InterPro" id="IPR002201">
    <property type="entry name" value="Glyco_trans_9"/>
</dbReference>
<dbReference type="GO" id="GO:0009244">
    <property type="term" value="P:lipopolysaccharide core region biosynthetic process"/>
    <property type="evidence" value="ECO:0007669"/>
    <property type="project" value="TreeGrafter"/>
</dbReference>
<evidence type="ECO:0000313" key="3">
    <source>
        <dbReference type="EMBL" id="SDQ26656.1"/>
    </source>
</evidence>
<evidence type="ECO:0000256" key="2">
    <source>
        <dbReference type="ARBA" id="ARBA00022679"/>
    </source>
</evidence>